<dbReference type="EMBL" id="JASCZI010245954">
    <property type="protein sequence ID" value="MED6214787.1"/>
    <property type="molecule type" value="Genomic_DNA"/>
</dbReference>
<organism evidence="3 4">
    <name type="scientific">Stylosanthes scabra</name>
    <dbReference type="NCBI Taxonomy" id="79078"/>
    <lineage>
        <taxon>Eukaryota</taxon>
        <taxon>Viridiplantae</taxon>
        <taxon>Streptophyta</taxon>
        <taxon>Embryophyta</taxon>
        <taxon>Tracheophyta</taxon>
        <taxon>Spermatophyta</taxon>
        <taxon>Magnoliopsida</taxon>
        <taxon>eudicotyledons</taxon>
        <taxon>Gunneridae</taxon>
        <taxon>Pentapetalae</taxon>
        <taxon>rosids</taxon>
        <taxon>fabids</taxon>
        <taxon>Fabales</taxon>
        <taxon>Fabaceae</taxon>
        <taxon>Papilionoideae</taxon>
        <taxon>50 kb inversion clade</taxon>
        <taxon>dalbergioids sensu lato</taxon>
        <taxon>Dalbergieae</taxon>
        <taxon>Pterocarpus clade</taxon>
        <taxon>Stylosanthes</taxon>
    </lineage>
</organism>
<accession>A0ABU6YWP7</accession>
<dbReference type="SUPFAM" id="SSF55658">
    <property type="entry name" value="L9 N-domain-like"/>
    <property type="match status" value="1"/>
</dbReference>
<dbReference type="InterPro" id="IPR011320">
    <property type="entry name" value="RNase_H1_N"/>
</dbReference>
<keyword evidence="1" id="KW-0175">Coiled coil</keyword>
<evidence type="ECO:0000313" key="3">
    <source>
        <dbReference type="EMBL" id="MED6214787.1"/>
    </source>
</evidence>
<gene>
    <name evidence="3" type="ORF">PIB30_106712</name>
</gene>
<feature type="coiled-coil region" evidence="1">
    <location>
        <begin position="4"/>
        <end position="59"/>
    </location>
</feature>
<keyword evidence="4" id="KW-1185">Reference proteome</keyword>
<dbReference type="Pfam" id="PF01693">
    <property type="entry name" value="Cauli_VI"/>
    <property type="match status" value="1"/>
</dbReference>
<proteinExistence type="predicted"/>
<comment type="caution">
    <text evidence="3">The sequence shown here is derived from an EMBL/GenBank/DDBJ whole genome shotgun (WGS) entry which is preliminary data.</text>
</comment>
<evidence type="ECO:0000313" key="4">
    <source>
        <dbReference type="Proteomes" id="UP001341840"/>
    </source>
</evidence>
<dbReference type="Proteomes" id="UP001341840">
    <property type="component" value="Unassembled WGS sequence"/>
</dbReference>
<feature type="non-terminal residue" evidence="3">
    <location>
        <position position="129"/>
    </location>
</feature>
<evidence type="ECO:0000259" key="2">
    <source>
        <dbReference type="Pfam" id="PF01693"/>
    </source>
</evidence>
<evidence type="ECO:0000256" key="1">
    <source>
        <dbReference type="SAM" id="Coils"/>
    </source>
</evidence>
<reference evidence="3 4" key="1">
    <citation type="journal article" date="2023" name="Plants (Basel)">
        <title>Bridging the Gap: Combining Genomics and Transcriptomics Approaches to Understand Stylosanthes scabra, an Orphan Legume from the Brazilian Caatinga.</title>
        <authorList>
            <person name="Ferreira-Neto J.R.C."/>
            <person name="da Silva M.D."/>
            <person name="Binneck E."/>
            <person name="de Melo N.F."/>
            <person name="da Silva R.H."/>
            <person name="de Melo A.L.T.M."/>
            <person name="Pandolfi V."/>
            <person name="Bustamante F.O."/>
            <person name="Brasileiro-Vidal A.C."/>
            <person name="Benko-Iseppon A.M."/>
        </authorList>
    </citation>
    <scope>NUCLEOTIDE SEQUENCE [LARGE SCALE GENOMIC DNA]</scope>
    <source>
        <tissue evidence="3">Leaves</tissue>
    </source>
</reference>
<dbReference type="InterPro" id="IPR009027">
    <property type="entry name" value="Ribosomal_bL9/RNase_H1_N"/>
</dbReference>
<protein>
    <recommendedName>
        <fullName evidence="2">Ribonuclease H1 N-terminal domain-containing protein</fullName>
    </recommendedName>
</protein>
<dbReference type="InterPro" id="IPR037056">
    <property type="entry name" value="RNase_H1_N_sf"/>
</dbReference>
<sequence>MAAKAAVTEAIMDIEQELEAINQKILEETKQLQEKQRQIQLAEDRKKQIIENLKVMKHTLLVMETIQPKQQAGGSTAQAPIKKKSYWVIFNGPMAGVYDEWAKVQPLVIGTPYGYKKYESLTEAKEALQ</sequence>
<dbReference type="Gene3D" id="3.40.970.10">
    <property type="entry name" value="Ribonuclease H1, N-terminal domain"/>
    <property type="match status" value="1"/>
</dbReference>
<name>A0ABU6YWP7_9FABA</name>
<feature type="domain" description="Ribonuclease H1 N-terminal" evidence="2">
    <location>
        <begin position="86"/>
        <end position="126"/>
    </location>
</feature>